<evidence type="ECO:0000313" key="2">
    <source>
        <dbReference type="Proteomes" id="UP000201220"/>
    </source>
</evidence>
<dbReference type="RefSeq" id="YP_009285565.1">
    <property type="nucleotide sequence ID" value="NC_031057.1"/>
</dbReference>
<proteinExistence type="predicted"/>
<dbReference type="GeneID" id="29079702"/>
<dbReference type="SUPFAM" id="SSF101386">
    <property type="entry name" value="all-alpha NTP pyrophosphatases"/>
    <property type="match status" value="1"/>
</dbReference>
<evidence type="ECO:0000313" key="1">
    <source>
        <dbReference type="EMBL" id="ANS06027.1"/>
    </source>
</evidence>
<organism evidence="1 2">
    <name type="scientific">Citrobacter phage vB_CfrM_CfP1</name>
    <dbReference type="NCBI Taxonomy" id="1871313"/>
    <lineage>
        <taxon>Viruses</taxon>
        <taxon>Duplodnaviria</taxon>
        <taxon>Heunggongvirae</taxon>
        <taxon>Uroviricota</taxon>
        <taxon>Caudoviricetes</taxon>
        <taxon>Pantevenvirales</taxon>
        <taxon>Straboviridae</taxon>
        <taxon>Pseudotevenvirus</taxon>
        <taxon>Pseudotevenvirus miller</taxon>
    </lineage>
</organism>
<name>A0A1B1IXL0_9CAUD</name>
<dbReference type="EMBL" id="KX245890">
    <property type="protein sequence ID" value="ANS06027.1"/>
    <property type="molecule type" value="Genomic_DNA"/>
</dbReference>
<reference evidence="1 2" key="1">
    <citation type="submission" date="2016-05" db="EMBL/GenBank/DDBJ databases">
        <title>Comparative genomics of Morganella phages MP1 and MP2 define new clades among the T4 and T7-like viruses.</title>
        <authorList>
            <person name="Pinto G."/>
            <person name="Oliveira A."/>
            <person name="Briers Y."/>
            <person name="Oliveira C."/>
            <person name="Domingues L."/>
            <person name="Azeredo J."/>
        </authorList>
    </citation>
    <scope>NUCLEOTIDE SEQUENCE [LARGE SCALE GENOMIC DNA]</scope>
</reference>
<sequence>MTDKTPVFNSCAHLVNPADLEMVEGFYRNALQNGIDPLQKMLDLQDHAQQSLSDTLNWVPRPNELKTCGEILDWLKLQDDAIADETRELYTALGGMSRGSKAASGVWKPWKANHQELRNQVFAEMSEEDKLEILFELIDQWHFFMCKFLALGLDAETIYKLYALKQAENLRRWANNY</sequence>
<protein>
    <submittedName>
        <fullName evidence="1">dUTPase</fullName>
    </submittedName>
</protein>
<gene>
    <name evidence="1" type="ORF">ABCD_0027</name>
</gene>
<accession>A0A1B1IXL0</accession>
<dbReference type="Proteomes" id="UP000201220">
    <property type="component" value="Segment"/>
</dbReference>
<dbReference type="KEGG" id="vg:29079702"/>